<gene>
    <name evidence="2" type="ORF">DL764_007717</name>
</gene>
<evidence type="ECO:0000256" key="1">
    <source>
        <dbReference type="SAM" id="SignalP"/>
    </source>
</evidence>
<reference evidence="2 3" key="1">
    <citation type="submission" date="2018-06" db="EMBL/GenBank/DDBJ databases">
        <title>Complete Genomes of Monosporascus.</title>
        <authorList>
            <person name="Robinson A.J."/>
            <person name="Natvig D.O."/>
        </authorList>
    </citation>
    <scope>NUCLEOTIDE SEQUENCE [LARGE SCALE GENOMIC DNA]</scope>
    <source>
        <strain evidence="2 3">CBS 110550</strain>
    </source>
</reference>
<dbReference type="AlphaFoldDB" id="A0A4Q4T2S6"/>
<evidence type="ECO:0000313" key="3">
    <source>
        <dbReference type="Proteomes" id="UP000293360"/>
    </source>
</evidence>
<dbReference type="EMBL" id="QJNU01000553">
    <property type="protein sequence ID" value="RYO95298.1"/>
    <property type="molecule type" value="Genomic_DNA"/>
</dbReference>
<keyword evidence="3" id="KW-1185">Reference proteome</keyword>
<name>A0A4Q4T2S6_9PEZI</name>
<keyword evidence="1" id="KW-0732">Signal</keyword>
<proteinExistence type="predicted"/>
<comment type="caution">
    <text evidence="2">The sequence shown here is derived from an EMBL/GenBank/DDBJ whole genome shotgun (WGS) entry which is preliminary data.</text>
</comment>
<feature type="signal peptide" evidence="1">
    <location>
        <begin position="1"/>
        <end position="18"/>
    </location>
</feature>
<sequence>MKPFLLQILTFRAALAAASPIIQQHPLAQFEVMAEPEGALKVPGYNNATYGPVPKVDQLFQVEFLDIAPSPIPVDQFFFVFLRGKIPPSKKMDVEHLDGLANATLSFTLSVVFPDSERGERRTYTIPLRTRAFGDAAHLSIRDAEGAFVNYITSSGRNDIVTDFSIPSVFVQTGMWTFEVEARLGDGTCLFAMSLTQWLEGRPW</sequence>
<organism evidence="2 3">
    <name type="scientific">Monosporascus ibericus</name>
    <dbReference type="NCBI Taxonomy" id="155417"/>
    <lineage>
        <taxon>Eukaryota</taxon>
        <taxon>Fungi</taxon>
        <taxon>Dikarya</taxon>
        <taxon>Ascomycota</taxon>
        <taxon>Pezizomycotina</taxon>
        <taxon>Sordariomycetes</taxon>
        <taxon>Xylariomycetidae</taxon>
        <taxon>Xylariales</taxon>
        <taxon>Xylariales incertae sedis</taxon>
        <taxon>Monosporascus</taxon>
    </lineage>
</organism>
<feature type="chain" id="PRO_5020546011" evidence="1">
    <location>
        <begin position="19"/>
        <end position="204"/>
    </location>
</feature>
<dbReference type="OrthoDB" id="5422698at2759"/>
<evidence type="ECO:0000313" key="2">
    <source>
        <dbReference type="EMBL" id="RYO95298.1"/>
    </source>
</evidence>
<accession>A0A4Q4T2S6</accession>
<protein>
    <submittedName>
        <fullName evidence="2">Uncharacterized protein</fullName>
    </submittedName>
</protein>
<dbReference type="Proteomes" id="UP000293360">
    <property type="component" value="Unassembled WGS sequence"/>
</dbReference>